<feature type="compositionally biased region" description="Polar residues" evidence="1">
    <location>
        <begin position="309"/>
        <end position="341"/>
    </location>
</feature>
<feature type="region of interest" description="Disordered" evidence="1">
    <location>
        <begin position="1218"/>
        <end position="1266"/>
    </location>
</feature>
<dbReference type="PhylomeDB" id="S7ZHV3"/>
<dbReference type="STRING" id="933388.S7ZHV3"/>
<feature type="region of interest" description="Disordered" evidence="1">
    <location>
        <begin position="602"/>
        <end position="622"/>
    </location>
</feature>
<feature type="compositionally biased region" description="Basic and acidic residues" evidence="1">
    <location>
        <begin position="603"/>
        <end position="612"/>
    </location>
</feature>
<evidence type="ECO:0000256" key="1">
    <source>
        <dbReference type="SAM" id="MobiDB-lite"/>
    </source>
</evidence>
<name>S7ZHV3_PENO1</name>
<feature type="region of interest" description="Disordered" evidence="1">
    <location>
        <begin position="184"/>
        <end position="217"/>
    </location>
</feature>
<organism evidence="2 3">
    <name type="scientific">Penicillium oxalicum (strain 114-2 / CGMCC 5302)</name>
    <name type="common">Penicillium decumbens</name>
    <dbReference type="NCBI Taxonomy" id="933388"/>
    <lineage>
        <taxon>Eukaryota</taxon>
        <taxon>Fungi</taxon>
        <taxon>Dikarya</taxon>
        <taxon>Ascomycota</taxon>
        <taxon>Pezizomycotina</taxon>
        <taxon>Eurotiomycetes</taxon>
        <taxon>Eurotiomycetidae</taxon>
        <taxon>Eurotiales</taxon>
        <taxon>Aspergillaceae</taxon>
        <taxon>Penicillium</taxon>
    </lineage>
</organism>
<sequence length="1384" mass="154122">MSVPAPWLAPFVEQCLGAYTGQTSHESIEIKDDGATIHFKQPGFEPAAAILDVGFIPTFMSMNLLTDRSFLQWALGPSQDSAQLMDVDHQIRAVFQRGLSDQISQTPETHQKDKNPRKHTIQLLDFELALIYSASSPDVQLKINKYMILWQKGMIKALTPSKKLRKNQKVKILLDKSLQRVKGRRVSTKQNVASTSLAQPSETSNHQPSQSLDHQQYGTQSCTVLSQAAFTDRDLGRENFYVDRHLLRDPNDLLQHLGQPARAISWAPQQHLFHKQEVRQEVTGQGTEIYSETGIRGRCSPAGQDRCRSTSPSKDSISSQPHDCATNDPSRSELGQSSLSHTDQHGVPLAPREAVEYVKDSAKAEGHDKLFSQKRPRSDSNVDEDITLGLEKGTDAADEFGPDRAFPKRPRVGEAASCVAPPQLDVSFRKARAITCHEDGGENDHEIKDGDRRPVTDPWRGLTQILASDVIIPKDQVELLERGYCWIPPAPGDPEPRGHVPPALLKQWNEIARARHRTQVEERHKKPDEADCTELASSPESRSSSEIEIDTREDWPSSPVRAPLHLLPESSPVRQTPFASRNEILKQVDQEESSRDFASLDVSDDHLEDPSHTYKPVPSLDKPVHDEATLTTLNDCQPGQGVFSPAAAETEPEHAVRETAQDTATLLSDKNANVSCTQNEEIPAICLSRTGSLTEELNLEGQDQHDDNASDQESVMENTVPIALGESMPPTQESQFEQEDPVPHQASSKSMTGQVQVAVTPFLGHFRPRNGLESSQKALDDPHSLFSSQSNKHSSQSRVANTYPLVESHEKSEVFTNALHASSSRSSDGRSRMDVNVPQTQSSGSASLSQCTSEILANGLIPESSEPNQWQIQPYQRMPEALKQPSSQPFASSVSILSSQVLDSTQGSMMLAPAGRGSSPRYLTNAENLSPTAAQTQSPGTDQWQRYAVQEKHQNGIARQSSDLMAQRAGFLCASQRSAEAHEVFKRFCADYPTYFGDYCHFKELCAKLQAMRDRGFLQRSNLWDDFIIQHLQDYQSYLSDCPSQMHPSQLDYETYFTSHFSKSVNKKRNLSGHSIALVASEYTPPGRAMSTQVESPINFLTTMSPGQVAHSPLTESFLQRFTNFQAHSFREPMDNGLPILQKDPHAPTDLAPSSIDTTSSSVQVKLEGSAPENYQEMLGVCFTPLSSLVDIPTFHHHTQSTREPHDVQIQRVFPPSMRKDDEMGESVKSASDKDEVSNTIVGHESHNADGTENEKQMHPEHDCENEDDVQAEVGAEDSRHETASVELGDETFLSARSQSFHDEIPETQPEFFKPADNEEEGENWFTSLRHIWARDESVWSDHPITPFKSWAEADQNVLSERQRRGGAKILLDKNGVIRRAVHR</sequence>
<evidence type="ECO:0008006" key="4">
    <source>
        <dbReference type="Google" id="ProtNLM"/>
    </source>
</evidence>
<feature type="region of interest" description="Disordered" evidence="1">
    <location>
        <begin position="516"/>
        <end position="564"/>
    </location>
</feature>
<dbReference type="eggNOG" id="ENOG502STJP">
    <property type="taxonomic scope" value="Eukaryota"/>
</dbReference>
<dbReference type="Proteomes" id="UP000019376">
    <property type="component" value="Unassembled WGS sequence"/>
</dbReference>
<keyword evidence="3" id="KW-1185">Reference proteome</keyword>
<feature type="compositionally biased region" description="Basic and acidic residues" evidence="1">
    <location>
        <begin position="1244"/>
        <end position="1263"/>
    </location>
</feature>
<evidence type="ECO:0000313" key="2">
    <source>
        <dbReference type="EMBL" id="EPS30240.1"/>
    </source>
</evidence>
<feature type="compositionally biased region" description="Basic and acidic residues" evidence="1">
    <location>
        <begin position="543"/>
        <end position="555"/>
    </location>
</feature>
<feature type="region of interest" description="Disordered" evidence="1">
    <location>
        <begin position="292"/>
        <end position="383"/>
    </location>
</feature>
<feature type="region of interest" description="Disordered" evidence="1">
    <location>
        <begin position="819"/>
        <end position="848"/>
    </location>
</feature>
<feature type="compositionally biased region" description="Polar residues" evidence="1">
    <location>
        <begin position="188"/>
        <end position="217"/>
    </location>
</feature>
<feature type="compositionally biased region" description="Basic and acidic residues" evidence="1">
    <location>
        <begin position="518"/>
        <end position="529"/>
    </location>
</feature>
<accession>S7ZHV3</accession>
<reference evidence="2 3" key="1">
    <citation type="journal article" date="2013" name="PLoS ONE">
        <title>Genomic and secretomic analyses reveal unique features of the lignocellulolytic enzyme system of Penicillium decumbens.</title>
        <authorList>
            <person name="Liu G."/>
            <person name="Zhang L."/>
            <person name="Wei X."/>
            <person name="Zou G."/>
            <person name="Qin Y."/>
            <person name="Ma L."/>
            <person name="Li J."/>
            <person name="Zheng H."/>
            <person name="Wang S."/>
            <person name="Wang C."/>
            <person name="Xun L."/>
            <person name="Zhao G.-P."/>
            <person name="Zhou Z."/>
            <person name="Qu Y."/>
        </authorList>
    </citation>
    <scope>NUCLEOTIDE SEQUENCE [LARGE SCALE GENOMIC DNA]</scope>
    <source>
        <strain evidence="3">114-2 / CGMCC 5302</strain>
    </source>
</reference>
<protein>
    <recommendedName>
        <fullName evidence="4">Telomere replication protein EST3</fullName>
    </recommendedName>
</protein>
<feature type="region of interest" description="Disordered" evidence="1">
    <location>
        <begin position="766"/>
        <end position="799"/>
    </location>
</feature>
<feature type="compositionally biased region" description="Low complexity" evidence="1">
    <location>
        <begin position="784"/>
        <end position="797"/>
    </location>
</feature>
<feature type="compositionally biased region" description="Basic and acidic residues" evidence="1">
    <location>
        <begin position="353"/>
        <end position="380"/>
    </location>
</feature>
<proteinExistence type="predicted"/>
<gene>
    <name evidence="2" type="ORF">PDE_05190</name>
</gene>
<dbReference type="HOGENOM" id="CLU_005842_0_0_1"/>
<feature type="compositionally biased region" description="Polar residues" evidence="1">
    <location>
        <begin position="837"/>
        <end position="848"/>
    </location>
</feature>
<feature type="region of interest" description="Disordered" evidence="1">
    <location>
        <begin position="725"/>
        <end position="753"/>
    </location>
</feature>
<evidence type="ECO:0000313" key="3">
    <source>
        <dbReference type="Proteomes" id="UP000019376"/>
    </source>
</evidence>
<dbReference type="EMBL" id="KB644412">
    <property type="protein sequence ID" value="EPS30240.1"/>
    <property type="molecule type" value="Genomic_DNA"/>
</dbReference>
<dbReference type="OrthoDB" id="3538943at2759"/>